<evidence type="ECO:0000259" key="6">
    <source>
        <dbReference type="PROSITE" id="PS50931"/>
    </source>
</evidence>
<dbReference type="SUPFAM" id="SSF53850">
    <property type="entry name" value="Periplasmic binding protein-like II"/>
    <property type="match status" value="1"/>
</dbReference>
<keyword evidence="4" id="KW-0010">Activator</keyword>
<evidence type="ECO:0000313" key="7">
    <source>
        <dbReference type="EMBL" id="MFC7450437.1"/>
    </source>
</evidence>
<dbReference type="Pfam" id="PF00126">
    <property type="entry name" value="HTH_1"/>
    <property type="match status" value="1"/>
</dbReference>
<organism evidence="7 8">
    <name type="scientific">Rhodococcus daqingensis</name>
    <dbReference type="NCBI Taxonomy" id="2479363"/>
    <lineage>
        <taxon>Bacteria</taxon>
        <taxon>Bacillati</taxon>
        <taxon>Actinomycetota</taxon>
        <taxon>Actinomycetes</taxon>
        <taxon>Mycobacteriales</taxon>
        <taxon>Nocardiaceae</taxon>
        <taxon>Rhodococcus</taxon>
    </lineage>
</organism>
<dbReference type="InterPro" id="IPR036388">
    <property type="entry name" value="WH-like_DNA-bd_sf"/>
</dbReference>
<dbReference type="PRINTS" id="PR00039">
    <property type="entry name" value="HTHLYSR"/>
</dbReference>
<dbReference type="InterPro" id="IPR036390">
    <property type="entry name" value="WH_DNA-bd_sf"/>
</dbReference>
<dbReference type="Gene3D" id="3.40.190.10">
    <property type="entry name" value="Periplasmic binding protein-like II"/>
    <property type="match status" value="2"/>
</dbReference>
<protein>
    <submittedName>
        <fullName evidence="7">LysR family transcriptional regulator</fullName>
    </submittedName>
</protein>
<feature type="domain" description="HTH lysR-type" evidence="6">
    <location>
        <begin position="1"/>
        <end position="59"/>
    </location>
</feature>
<keyword evidence="3" id="KW-0238">DNA-binding</keyword>
<evidence type="ECO:0000256" key="4">
    <source>
        <dbReference type="ARBA" id="ARBA00023159"/>
    </source>
</evidence>
<comment type="similarity">
    <text evidence="1">Belongs to the LysR transcriptional regulatory family.</text>
</comment>
<evidence type="ECO:0000313" key="8">
    <source>
        <dbReference type="Proteomes" id="UP001596484"/>
    </source>
</evidence>
<dbReference type="SUPFAM" id="SSF46785">
    <property type="entry name" value="Winged helix' DNA-binding domain"/>
    <property type="match status" value="1"/>
</dbReference>
<gene>
    <name evidence="7" type="ORF">ACFQS9_21300</name>
</gene>
<sequence>MLERLELEAFLTLAEELHFGRTAERLHVTTSRISQTIRKLERRVGAQLFERNSRSVTLTDVGRRLRDRLLPAYEQISVGLAEAIATGRGVRTKGVVRVGWSAPWCGNLVVRAADLFRMRYPDCDVEIQEIQLCDPLGGMRAGTVDVQITEFPIDEPDITTGRRVFAEPRSLMVPAGHPFARRESVSLEDLADTVLVTIDDAKVPRYWMDRYFPRRTPSGRPISQGPAPNFWQEVLVYVASGVGVSTVSARAELFHARPGMVFVPFRDAPTIDYGLMWPAAGENPLVGPFLDIIDELAPGFPPSPDRGPLYRRGGP</sequence>
<keyword evidence="8" id="KW-1185">Reference proteome</keyword>
<proteinExistence type="inferred from homology"/>
<dbReference type="Proteomes" id="UP001596484">
    <property type="component" value="Unassembled WGS sequence"/>
</dbReference>
<evidence type="ECO:0000256" key="5">
    <source>
        <dbReference type="ARBA" id="ARBA00023163"/>
    </source>
</evidence>
<dbReference type="Pfam" id="PF03466">
    <property type="entry name" value="LysR_substrate"/>
    <property type="match status" value="1"/>
</dbReference>
<name>A0ABW2S3D7_9NOCA</name>
<dbReference type="PANTHER" id="PTHR30346:SF0">
    <property type="entry name" value="HCA OPERON TRANSCRIPTIONAL ACTIVATOR HCAR"/>
    <property type="match status" value="1"/>
</dbReference>
<comment type="caution">
    <text evidence="7">The sequence shown here is derived from an EMBL/GenBank/DDBJ whole genome shotgun (WGS) entry which is preliminary data.</text>
</comment>
<dbReference type="CDD" id="cd08414">
    <property type="entry name" value="PBP2_LTTR_aromatics_like"/>
    <property type="match status" value="1"/>
</dbReference>
<dbReference type="PANTHER" id="PTHR30346">
    <property type="entry name" value="TRANSCRIPTIONAL DUAL REGULATOR HCAR-RELATED"/>
    <property type="match status" value="1"/>
</dbReference>
<keyword evidence="5" id="KW-0804">Transcription</keyword>
<dbReference type="RefSeq" id="WP_378408365.1">
    <property type="nucleotide sequence ID" value="NZ_JBHTCS010000025.1"/>
</dbReference>
<evidence type="ECO:0000256" key="2">
    <source>
        <dbReference type="ARBA" id="ARBA00023015"/>
    </source>
</evidence>
<dbReference type="PROSITE" id="PS50931">
    <property type="entry name" value="HTH_LYSR"/>
    <property type="match status" value="1"/>
</dbReference>
<dbReference type="EMBL" id="JBHTCS010000025">
    <property type="protein sequence ID" value="MFC7450437.1"/>
    <property type="molecule type" value="Genomic_DNA"/>
</dbReference>
<dbReference type="InterPro" id="IPR000847">
    <property type="entry name" value="LysR_HTH_N"/>
</dbReference>
<evidence type="ECO:0000256" key="1">
    <source>
        <dbReference type="ARBA" id="ARBA00009437"/>
    </source>
</evidence>
<reference evidence="8" key="1">
    <citation type="journal article" date="2019" name="Int. J. Syst. Evol. Microbiol.">
        <title>The Global Catalogue of Microorganisms (GCM) 10K type strain sequencing project: providing services to taxonomists for standard genome sequencing and annotation.</title>
        <authorList>
            <consortium name="The Broad Institute Genomics Platform"/>
            <consortium name="The Broad Institute Genome Sequencing Center for Infectious Disease"/>
            <person name="Wu L."/>
            <person name="Ma J."/>
        </authorList>
    </citation>
    <scope>NUCLEOTIDE SEQUENCE [LARGE SCALE GENOMIC DNA]</scope>
    <source>
        <strain evidence="8">ICMP 19430</strain>
    </source>
</reference>
<accession>A0ABW2S3D7</accession>
<dbReference type="InterPro" id="IPR005119">
    <property type="entry name" value="LysR_subst-bd"/>
</dbReference>
<dbReference type="Gene3D" id="1.10.10.10">
    <property type="entry name" value="Winged helix-like DNA-binding domain superfamily/Winged helix DNA-binding domain"/>
    <property type="match status" value="1"/>
</dbReference>
<evidence type="ECO:0000256" key="3">
    <source>
        <dbReference type="ARBA" id="ARBA00023125"/>
    </source>
</evidence>
<keyword evidence="2" id="KW-0805">Transcription regulation</keyword>